<comment type="catalytic activity">
    <reaction evidence="8 9 10">
        <text>2-[(2R,5Z)-2-carboxy-4-methylthiazol-5(2H)-ylidene]ethyl phosphate + 4-amino-2-methyl-5-(diphosphooxymethyl)pyrimidine + 2 H(+) = thiamine phosphate + CO2 + diphosphate</text>
        <dbReference type="Rhea" id="RHEA:47844"/>
        <dbReference type="ChEBI" id="CHEBI:15378"/>
        <dbReference type="ChEBI" id="CHEBI:16526"/>
        <dbReference type="ChEBI" id="CHEBI:33019"/>
        <dbReference type="ChEBI" id="CHEBI:37575"/>
        <dbReference type="ChEBI" id="CHEBI:57841"/>
        <dbReference type="ChEBI" id="CHEBI:62899"/>
        <dbReference type="EC" id="2.5.1.3"/>
    </reaction>
</comment>
<comment type="catalytic activity">
    <reaction evidence="6 9 10">
        <text>4-methyl-5-(2-phosphooxyethyl)-thiazole + 4-amino-2-methyl-5-(diphosphooxymethyl)pyrimidine + H(+) = thiamine phosphate + diphosphate</text>
        <dbReference type="Rhea" id="RHEA:22328"/>
        <dbReference type="ChEBI" id="CHEBI:15378"/>
        <dbReference type="ChEBI" id="CHEBI:33019"/>
        <dbReference type="ChEBI" id="CHEBI:37575"/>
        <dbReference type="ChEBI" id="CHEBI:57841"/>
        <dbReference type="ChEBI" id="CHEBI:58296"/>
        <dbReference type="EC" id="2.5.1.3"/>
    </reaction>
</comment>
<dbReference type="GO" id="GO:0009229">
    <property type="term" value="P:thiamine diphosphate biosynthetic process"/>
    <property type="evidence" value="ECO:0007669"/>
    <property type="project" value="UniProtKB-UniRule"/>
</dbReference>
<dbReference type="Pfam" id="PF02581">
    <property type="entry name" value="TMP-TENI"/>
    <property type="match status" value="1"/>
</dbReference>
<dbReference type="GO" id="GO:0004789">
    <property type="term" value="F:thiamine-phosphate diphosphorylase activity"/>
    <property type="evidence" value="ECO:0007669"/>
    <property type="project" value="UniProtKB-UniRule"/>
</dbReference>
<gene>
    <name evidence="9" type="primary">thiE</name>
    <name evidence="13" type="ordered locus">Mahau_2043</name>
</gene>
<feature type="binding site" evidence="9">
    <location>
        <position position="106"/>
    </location>
    <ligand>
        <name>4-amino-2-methyl-5-(diphosphooxymethyl)pyrimidine</name>
        <dbReference type="ChEBI" id="CHEBI:57841"/>
    </ligand>
</feature>
<evidence type="ECO:0000256" key="6">
    <source>
        <dbReference type="ARBA" id="ARBA00047334"/>
    </source>
</evidence>
<dbReference type="OrthoDB" id="9812206at2"/>
<dbReference type="CDD" id="cd00564">
    <property type="entry name" value="TMP_TenI"/>
    <property type="match status" value="1"/>
</dbReference>
<keyword evidence="14" id="KW-1185">Reference proteome</keyword>
<dbReference type="GO" id="GO:0009228">
    <property type="term" value="P:thiamine biosynthetic process"/>
    <property type="evidence" value="ECO:0007669"/>
    <property type="project" value="UniProtKB-KW"/>
</dbReference>
<evidence type="ECO:0000256" key="2">
    <source>
        <dbReference type="ARBA" id="ARBA00022679"/>
    </source>
</evidence>
<protein>
    <recommendedName>
        <fullName evidence="9">Thiamine-phosphate synthase</fullName>
        <shortName evidence="9">TP synthase</shortName>
        <shortName evidence="9">TPS</shortName>
        <ecNumber evidence="9">2.5.1.3</ecNumber>
    </recommendedName>
    <alternativeName>
        <fullName evidence="9">Thiamine-phosphate pyrophosphorylase</fullName>
        <shortName evidence="9">TMP pyrophosphorylase</shortName>
        <shortName evidence="9">TMP-PPase</shortName>
    </alternativeName>
</protein>
<evidence type="ECO:0000313" key="13">
    <source>
        <dbReference type="EMBL" id="AEE97219.1"/>
    </source>
</evidence>
<evidence type="ECO:0000256" key="8">
    <source>
        <dbReference type="ARBA" id="ARBA00047883"/>
    </source>
</evidence>
<dbReference type="AlphaFoldDB" id="F4A2F3"/>
<dbReference type="FunFam" id="3.20.20.70:FF:000096">
    <property type="entry name" value="Thiamine-phosphate synthase"/>
    <property type="match status" value="1"/>
</dbReference>
<dbReference type="EMBL" id="CP002360">
    <property type="protein sequence ID" value="AEE97219.1"/>
    <property type="molecule type" value="Genomic_DNA"/>
</dbReference>
<dbReference type="Proteomes" id="UP000008457">
    <property type="component" value="Chromosome"/>
</dbReference>
<evidence type="ECO:0000256" key="4">
    <source>
        <dbReference type="ARBA" id="ARBA00022842"/>
    </source>
</evidence>
<dbReference type="eggNOG" id="COG0352">
    <property type="taxonomic scope" value="Bacteria"/>
</dbReference>
<dbReference type="Gene3D" id="3.20.20.70">
    <property type="entry name" value="Aldolase class I"/>
    <property type="match status" value="1"/>
</dbReference>
<feature type="binding site" evidence="9">
    <location>
        <position position="68"/>
    </location>
    <ligand>
        <name>Mg(2+)</name>
        <dbReference type="ChEBI" id="CHEBI:18420"/>
    </ligand>
</feature>
<dbReference type="InterPro" id="IPR036206">
    <property type="entry name" value="ThiamineP_synth_sf"/>
</dbReference>
<keyword evidence="2 9" id="KW-0808">Transferase</keyword>
<dbReference type="PANTHER" id="PTHR20857:SF15">
    <property type="entry name" value="THIAMINE-PHOSPHATE SYNTHASE"/>
    <property type="match status" value="1"/>
</dbReference>
<dbReference type="SUPFAM" id="SSF51391">
    <property type="entry name" value="Thiamin phosphate synthase"/>
    <property type="match status" value="1"/>
</dbReference>
<reference evidence="14" key="1">
    <citation type="submission" date="2010-11" db="EMBL/GenBank/DDBJ databases">
        <title>The complete genome of Mahella australiensis DSM 15567.</title>
        <authorList>
            <consortium name="US DOE Joint Genome Institute (JGI-PGF)"/>
            <person name="Lucas S."/>
            <person name="Copeland A."/>
            <person name="Lapidus A."/>
            <person name="Bruce D."/>
            <person name="Goodwin L."/>
            <person name="Pitluck S."/>
            <person name="Kyrpides N."/>
            <person name="Mavromatis K."/>
            <person name="Pagani I."/>
            <person name="Ivanova N."/>
            <person name="Teshima H."/>
            <person name="Brettin T."/>
            <person name="Detter J.C."/>
            <person name="Han C."/>
            <person name="Tapia R."/>
            <person name="Land M."/>
            <person name="Hauser L."/>
            <person name="Markowitz V."/>
            <person name="Cheng J.-F."/>
            <person name="Hugenholtz P."/>
            <person name="Woyke T."/>
            <person name="Wu D."/>
            <person name="Spring S."/>
            <person name="Pukall R."/>
            <person name="Steenblock K."/>
            <person name="Schneider S."/>
            <person name="Klenk H.-P."/>
            <person name="Eisen J.A."/>
        </authorList>
    </citation>
    <scope>NUCLEOTIDE SEQUENCE [LARGE SCALE GENOMIC DNA]</scope>
    <source>
        <strain evidence="14">DSM 15567 / CIP 107919 / 50-1 BON</strain>
    </source>
</reference>
<dbReference type="PANTHER" id="PTHR20857">
    <property type="entry name" value="THIAMINE-PHOSPHATE PYROPHOSPHORYLASE"/>
    <property type="match status" value="1"/>
</dbReference>
<proteinExistence type="inferred from homology"/>
<dbReference type="HOGENOM" id="CLU_018272_3_2_9"/>
<dbReference type="GO" id="GO:0005737">
    <property type="term" value="C:cytoplasm"/>
    <property type="evidence" value="ECO:0007669"/>
    <property type="project" value="TreeGrafter"/>
</dbReference>
<feature type="binding site" evidence="9">
    <location>
        <begin position="35"/>
        <end position="39"/>
    </location>
    <ligand>
        <name>4-amino-2-methyl-5-(diphosphooxymethyl)pyrimidine</name>
        <dbReference type="ChEBI" id="CHEBI:57841"/>
    </ligand>
</feature>
<evidence type="ECO:0000256" key="7">
    <source>
        <dbReference type="ARBA" id="ARBA00047851"/>
    </source>
</evidence>
<dbReference type="NCBIfam" id="TIGR00693">
    <property type="entry name" value="thiE"/>
    <property type="match status" value="1"/>
</dbReference>
<evidence type="ECO:0000256" key="11">
    <source>
        <dbReference type="RuleBase" id="RU004253"/>
    </source>
</evidence>
<dbReference type="STRING" id="697281.Mahau_2043"/>
<keyword evidence="3 9" id="KW-0479">Metal-binding</keyword>
<dbReference type="InterPro" id="IPR013785">
    <property type="entry name" value="Aldolase_TIM"/>
</dbReference>
<name>F4A2F3_MAHA5</name>
<sequence>MNISGLYAIAGSYRNDKPVERMVEAAIKGGASIIQLREKNTSAKQYIERATRVKAITDRYGVPLIIDDRADIALASGATGVHLGQNDLPIEFARQILGSSAVIGISVQTPQQAIMAQRQGADYIGAGPVFPTISKDDAEPPIGIADLYDICHAVTIPVIAIGGIYSYNATEVMGAGAAGIAVISAIFNARDIAAATAELIQAMRRNT</sequence>
<comment type="cofactor">
    <cofactor evidence="9">
        <name>Mg(2+)</name>
        <dbReference type="ChEBI" id="CHEBI:18420"/>
    </cofactor>
    <text evidence="9">Binds 1 Mg(2+) ion per subunit.</text>
</comment>
<feature type="domain" description="Thiamine phosphate synthase/TenI" evidence="12">
    <location>
        <begin position="6"/>
        <end position="186"/>
    </location>
</feature>
<dbReference type="InterPro" id="IPR022998">
    <property type="entry name" value="ThiamineP_synth_TenI"/>
</dbReference>
<dbReference type="GO" id="GO:0000287">
    <property type="term" value="F:magnesium ion binding"/>
    <property type="evidence" value="ECO:0007669"/>
    <property type="project" value="UniProtKB-UniRule"/>
</dbReference>
<feature type="binding site" evidence="9">
    <location>
        <position position="87"/>
    </location>
    <ligand>
        <name>Mg(2+)</name>
        <dbReference type="ChEBI" id="CHEBI:18420"/>
    </ligand>
</feature>
<organism evidence="13 14">
    <name type="scientific">Mahella australiensis (strain DSM 15567 / CIP 107919 / 50-1 BON)</name>
    <dbReference type="NCBI Taxonomy" id="697281"/>
    <lineage>
        <taxon>Bacteria</taxon>
        <taxon>Bacillati</taxon>
        <taxon>Bacillota</taxon>
        <taxon>Clostridia</taxon>
        <taxon>Thermoanaerobacterales</taxon>
        <taxon>Thermoanaerobacterales Family IV. Incertae Sedis</taxon>
        <taxon>Mahella</taxon>
    </lineage>
</organism>
<dbReference type="UniPathway" id="UPA00060">
    <property type="reaction ID" value="UER00141"/>
</dbReference>
<comment type="similarity">
    <text evidence="9 10">Belongs to the thiamine-phosphate synthase family.</text>
</comment>
<feature type="binding site" evidence="9">
    <location>
        <begin position="132"/>
        <end position="134"/>
    </location>
    <ligand>
        <name>2-[(2R,5Z)-2-carboxy-4-methylthiazol-5(2H)-ylidene]ethyl phosphate</name>
        <dbReference type="ChEBI" id="CHEBI:62899"/>
    </ligand>
</feature>
<dbReference type="RefSeq" id="WP_013781647.1">
    <property type="nucleotide sequence ID" value="NC_015520.1"/>
</dbReference>
<evidence type="ECO:0000313" key="14">
    <source>
        <dbReference type="Proteomes" id="UP000008457"/>
    </source>
</evidence>
<accession>F4A2F3</accession>
<keyword evidence="4 9" id="KW-0460">Magnesium</keyword>
<evidence type="ECO:0000256" key="3">
    <source>
        <dbReference type="ARBA" id="ARBA00022723"/>
    </source>
</evidence>
<comment type="function">
    <text evidence="9">Condenses 4-methyl-5-(beta-hydroxyethyl)thiazole monophosphate (THZ-P) and 2-methyl-4-amino-5-hydroxymethyl pyrimidine pyrophosphate (HMP-PP) to form thiamine monophosphate (TMP).</text>
</comment>
<feature type="binding site" evidence="9">
    <location>
        <begin position="183"/>
        <end position="184"/>
    </location>
    <ligand>
        <name>2-[(2R,5Z)-2-carboxy-4-methylthiazol-5(2H)-ylidene]ethyl phosphate</name>
        <dbReference type="ChEBI" id="CHEBI:62899"/>
    </ligand>
</feature>
<dbReference type="EC" id="2.5.1.3" evidence="9"/>
<keyword evidence="5 9" id="KW-0784">Thiamine biosynthesis</keyword>
<dbReference type="KEGG" id="mas:Mahau_2043"/>
<evidence type="ECO:0000256" key="1">
    <source>
        <dbReference type="ARBA" id="ARBA00005165"/>
    </source>
</evidence>
<evidence type="ECO:0000256" key="5">
    <source>
        <dbReference type="ARBA" id="ARBA00022977"/>
    </source>
</evidence>
<comment type="pathway">
    <text evidence="1 9 11">Cofactor biosynthesis; thiamine diphosphate biosynthesis; thiamine phosphate from 4-amino-2-methyl-5-diphosphomethylpyrimidine and 4-methyl-5-(2-phosphoethyl)-thiazole: step 1/1.</text>
</comment>
<evidence type="ECO:0000256" key="10">
    <source>
        <dbReference type="RuleBase" id="RU003826"/>
    </source>
</evidence>
<evidence type="ECO:0000256" key="9">
    <source>
        <dbReference type="HAMAP-Rule" id="MF_00097"/>
    </source>
</evidence>
<comment type="catalytic activity">
    <reaction evidence="7 9 10">
        <text>2-(2-carboxy-4-methylthiazol-5-yl)ethyl phosphate + 4-amino-2-methyl-5-(diphosphooxymethyl)pyrimidine + 2 H(+) = thiamine phosphate + CO2 + diphosphate</text>
        <dbReference type="Rhea" id="RHEA:47848"/>
        <dbReference type="ChEBI" id="CHEBI:15378"/>
        <dbReference type="ChEBI" id="CHEBI:16526"/>
        <dbReference type="ChEBI" id="CHEBI:33019"/>
        <dbReference type="ChEBI" id="CHEBI:37575"/>
        <dbReference type="ChEBI" id="CHEBI:57841"/>
        <dbReference type="ChEBI" id="CHEBI:62890"/>
        <dbReference type="EC" id="2.5.1.3"/>
    </reaction>
</comment>
<feature type="binding site" evidence="9">
    <location>
        <position position="67"/>
    </location>
    <ligand>
        <name>4-amino-2-methyl-5-(diphosphooxymethyl)pyrimidine</name>
        <dbReference type="ChEBI" id="CHEBI:57841"/>
    </ligand>
</feature>
<feature type="binding site" evidence="9">
    <location>
        <position position="163"/>
    </location>
    <ligand>
        <name>2-[(2R,5Z)-2-carboxy-4-methylthiazol-5(2H)-ylidene]ethyl phosphate</name>
        <dbReference type="ChEBI" id="CHEBI:62899"/>
    </ligand>
</feature>
<reference evidence="13 14" key="2">
    <citation type="journal article" date="2011" name="Stand. Genomic Sci.">
        <title>Complete genome sequence of Mahella australiensis type strain (50-1 BON).</title>
        <authorList>
            <person name="Sikorski J."/>
            <person name="Teshima H."/>
            <person name="Nolan M."/>
            <person name="Lucas S."/>
            <person name="Hammon N."/>
            <person name="Deshpande S."/>
            <person name="Cheng J.F."/>
            <person name="Pitluck S."/>
            <person name="Liolios K."/>
            <person name="Pagani I."/>
            <person name="Ivanova N."/>
            <person name="Huntemann M."/>
            <person name="Mavromatis K."/>
            <person name="Ovchinikova G."/>
            <person name="Pati A."/>
            <person name="Tapia R."/>
            <person name="Han C."/>
            <person name="Goodwin L."/>
            <person name="Chen A."/>
            <person name="Palaniappan K."/>
            <person name="Land M."/>
            <person name="Hauser L."/>
            <person name="Ngatchou-Djao O.D."/>
            <person name="Rohde M."/>
            <person name="Pukall R."/>
            <person name="Spring S."/>
            <person name="Abt B."/>
            <person name="Goker M."/>
            <person name="Detter J.C."/>
            <person name="Woyke T."/>
            <person name="Bristow J."/>
            <person name="Markowitz V."/>
            <person name="Hugenholtz P."/>
            <person name="Eisen J.A."/>
            <person name="Kyrpides N.C."/>
            <person name="Klenk H.P."/>
            <person name="Lapidus A."/>
        </authorList>
    </citation>
    <scope>NUCLEOTIDE SEQUENCE [LARGE SCALE GENOMIC DNA]</scope>
    <source>
        <strain evidence="14">DSM 15567 / CIP 107919 / 50-1 BON</strain>
    </source>
</reference>
<dbReference type="HAMAP" id="MF_00097">
    <property type="entry name" value="TMP_synthase"/>
    <property type="match status" value="1"/>
</dbReference>
<dbReference type="InterPro" id="IPR034291">
    <property type="entry name" value="TMP_synthase"/>
</dbReference>
<evidence type="ECO:0000259" key="12">
    <source>
        <dbReference type="Pfam" id="PF02581"/>
    </source>
</evidence>
<feature type="binding site" evidence="9">
    <location>
        <position position="135"/>
    </location>
    <ligand>
        <name>4-amino-2-methyl-5-(diphosphooxymethyl)pyrimidine</name>
        <dbReference type="ChEBI" id="CHEBI:57841"/>
    </ligand>
</feature>